<keyword evidence="9 12" id="KW-0472">Membrane</keyword>
<reference evidence="14" key="1">
    <citation type="journal article" date="2015" name="PLoS Genet.">
        <title>Genome Sequence and Transcriptome Analyses of Chrysochromulina tobin: Metabolic Tools for Enhanced Algal Fitness in the Prominent Order Prymnesiales (Haptophyceae).</title>
        <authorList>
            <person name="Hovde B.T."/>
            <person name="Deodato C.R."/>
            <person name="Hunsperger H.M."/>
            <person name="Ryken S.A."/>
            <person name="Yost W."/>
            <person name="Jha R.K."/>
            <person name="Patterson J."/>
            <person name="Monnat R.J. Jr."/>
            <person name="Barlow S.B."/>
            <person name="Starkenburg S.R."/>
            <person name="Cattolico R.A."/>
        </authorList>
    </citation>
    <scope>NUCLEOTIDE SEQUENCE</scope>
    <source>
        <strain evidence="14">CCMP291</strain>
    </source>
</reference>
<dbReference type="GO" id="GO:0019829">
    <property type="term" value="F:ATPase-coupled monoatomic cation transmembrane transporter activity"/>
    <property type="evidence" value="ECO:0007669"/>
    <property type="project" value="TreeGrafter"/>
</dbReference>
<dbReference type="GO" id="GO:0016020">
    <property type="term" value="C:membrane"/>
    <property type="evidence" value="ECO:0007669"/>
    <property type="project" value="UniProtKB-SubCell"/>
</dbReference>
<evidence type="ECO:0000256" key="6">
    <source>
        <dbReference type="ARBA" id="ARBA00022842"/>
    </source>
</evidence>
<feature type="region of interest" description="Disordered" evidence="11">
    <location>
        <begin position="284"/>
        <end position="304"/>
    </location>
</feature>
<gene>
    <name evidence="13" type="ORF">Ctob_005335</name>
</gene>
<dbReference type="InterPro" id="IPR018303">
    <property type="entry name" value="ATPase_P-typ_P_site"/>
</dbReference>
<name>A0A0M0J6E1_9EUKA</name>
<evidence type="ECO:0000313" key="13">
    <source>
        <dbReference type="EMBL" id="KOO22184.1"/>
    </source>
</evidence>
<keyword evidence="8 12" id="KW-1133">Transmembrane helix</keyword>
<evidence type="ECO:0000256" key="1">
    <source>
        <dbReference type="ARBA" id="ARBA00004141"/>
    </source>
</evidence>
<dbReference type="InterPro" id="IPR036412">
    <property type="entry name" value="HAD-like_sf"/>
</dbReference>
<dbReference type="SUPFAM" id="SSF81660">
    <property type="entry name" value="Metal cation-transporting ATPase, ATP-binding domain N"/>
    <property type="match status" value="1"/>
</dbReference>
<comment type="caution">
    <text evidence="13">The sequence shown here is derived from an EMBL/GenBank/DDBJ whole genome shotgun (WGS) entry which is preliminary data.</text>
</comment>
<dbReference type="SFLD" id="SFLDG00002">
    <property type="entry name" value="C1.7:_P-type_atpase_like"/>
    <property type="match status" value="1"/>
</dbReference>
<keyword evidence="2 12" id="KW-0812">Transmembrane</keyword>
<dbReference type="SFLD" id="SFLDS00003">
    <property type="entry name" value="Haloacid_Dehalogenase"/>
    <property type="match status" value="1"/>
</dbReference>
<keyword evidence="14" id="KW-1185">Reference proteome</keyword>
<evidence type="ECO:0000256" key="9">
    <source>
        <dbReference type="ARBA" id="ARBA00023136"/>
    </source>
</evidence>
<organism evidence="13 14">
    <name type="scientific">Chrysochromulina tobinii</name>
    <dbReference type="NCBI Taxonomy" id="1460289"/>
    <lineage>
        <taxon>Eukaryota</taxon>
        <taxon>Haptista</taxon>
        <taxon>Haptophyta</taxon>
        <taxon>Prymnesiophyceae</taxon>
        <taxon>Prymnesiales</taxon>
        <taxon>Chrysochromulinaceae</taxon>
        <taxon>Chrysochromulina</taxon>
    </lineage>
</organism>
<evidence type="ECO:0000256" key="7">
    <source>
        <dbReference type="ARBA" id="ARBA00022967"/>
    </source>
</evidence>
<evidence type="ECO:0000256" key="4">
    <source>
        <dbReference type="ARBA" id="ARBA00022741"/>
    </source>
</evidence>
<evidence type="ECO:0000256" key="5">
    <source>
        <dbReference type="ARBA" id="ARBA00022840"/>
    </source>
</evidence>
<dbReference type="GO" id="GO:0005524">
    <property type="term" value="F:ATP binding"/>
    <property type="evidence" value="ECO:0007669"/>
    <property type="project" value="UniProtKB-KW"/>
</dbReference>
<dbReference type="Gene3D" id="1.20.1110.10">
    <property type="entry name" value="Calcium-transporting ATPase, transmembrane domain"/>
    <property type="match status" value="1"/>
</dbReference>
<dbReference type="PANTHER" id="PTHR45630">
    <property type="entry name" value="CATION-TRANSPORTING ATPASE-RELATED"/>
    <property type="match status" value="1"/>
</dbReference>
<dbReference type="SUPFAM" id="SSF81665">
    <property type="entry name" value="Calcium ATPase, transmembrane domain M"/>
    <property type="match status" value="1"/>
</dbReference>
<dbReference type="Gene3D" id="3.40.50.1000">
    <property type="entry name" value="HAD superfamily/HAD-like"/>
    <property type="match status" value="2"/>
</dbReference>
<dbReference type="PANTHER" id="PTHR45630:SF6">
    <property type="entry name" value="CATION-TRANSPORTING P-TYPE ATPASE N-TERMINAL DOMAIN-CONTAINING PROTEIN"/>
    <property type="match status" value="1"/>
</dbReference>
<evidence type="ECO:0000256" key="3">
    <source>
        <dbReference type="ARBA" id="ARBA00022723"/>
    </source>
</evidence>
<dbReference type="OrthoDB" id="48943at2759"/>
<dbReference type="PROSITE" id="PS00154">
    <property type="entry name" value="ATPASE_E1_E2"/>
    <property type="match status" value="1"/>
</dbReference>
<dbReference type="GO" id="GO:0046872">
    <property type="term" value="F:metal ion binding"/>
    <property type="evidence" value="ECO:0007669"/>
    <property type="project" value="UniProtKB-KW"/>
</dbReference>
<evidence type="ECO:0000256" key="12">
    <source>
        <dbReference type="SAM" id="Phobius"/>
    </source>
</evidence>
<dbReference type="InterPro" id="IPR023298">
    <property type="entry name" value="ATPase_P-typ_TM_dom_sf"/>
</dbReference>
<evidence type="ECO:0000256" key="8">
    <source>
        <dbReference type="ARBA" id="ARBA00022989"/>
    </source>
</evidence>
<accession>A0A0M0J6E1</accession>
<dbReference type="EMBL" id="JWZX01003304">
    <property type="protein sequence ID" value="KOO22184.1"/>
    <property type="molecule type" value="Genomic_DNA"/>
</dbReference>
<comment type="subcellular location">
    <subcellularLocation>
        <location evidence="1">Membrane</location>
        <topology evidence="1">Multi-pass membrane protein</topology>
    </subcellularLocation>
</comment>
<feature type="transmembrane region" description="Helical" evidence="12">
    <location>
        <begin position="971"/>
        <end position="990"/>
    </location>
</feature>
<dbReference type="Proteomes" id="UP000037460">
    <property type="component" value="Unassembled WGS sequence"/>
</dbReference>
<dbReference type="InterPro" id="IPR023214">
    <property type="entry name" value="HAD_sf"/>
</dbReference>
<evidence type="ECO:0000256" key="11">
    <source>
        <dbReference type="SAM" id="MobiDB-lite"/>
    </source>
</evidence>
<dbReference type="PRINTS" id="PR00119">
    <property type="entry name" value="CATATPASE"/>
</dbReference>
<keyword evidence="5" id="KW-0067">ATP-binding</keyword>
<keyword evidence="6" id="KW-0460">Magnesium</keyword>
<dbReference type="InterPro" id="IPR044492">
    <property type="entry name" value="P_typ_ATPase_HD_dom"/>
</dbReference>
<evidence type="ECO:0000256" key="10">
    <source>
        <dbReference type="SAM" id="Coils"/>
    </source>
</evidence>
<dbReference type="SFLD" id="SFLDF00027">
    <property type="entry name" value="p-type_atpase"/>
    <property type="match status" value="1"/>
</dbReference>
<evidence type="ECO:0000313" key="14">
    <source>
        <dbReference type="Proteomes" id="UP000037460"/>
    </source>
</evidence>
<feature type="transmembrane region" description="Helical" evidence="12">
    <location>
        <begin position="1063"/>
        <end position="1085"/>
    </location>
</feature>
<keyword evidence="10" id="KW-0175">Coiled coil</keyword>
<dbReference type="SUPFAM" id="SSF56784">
    <property type="entry name" value="HAD-like"/>
    <property type="match status" value="1"/>
</dbReference>
<feature type="transmembrane region" description="Helical" evidence="12">
    <location>
        <begin position="1011"/>
        <end position="1034"/>
    </location>
</feature>
<keyword evidence="7" id="KW-1278">Translocase</keyword>
<protein>
    <submittedName>
        <fullName evidence="13">p-ATPase family transporter: cation</fullName>
    </submittedName>
</protein>
<sequence length="1102" mass="119313">MNGADRIHVMFAGTSLVTATEGSAEVAAPGVPPTPDGGCLCYVLRSGFLSAQGELMMMIEFSQQKVSDDSVDTMIALLILLVFALAASFFVFRRGLEKGDRTTHELLLKCVIIVTSVVPRHLPMQTALAVNTALMALMRSGIMCTEPFRVPTAGKIDAILFDKTGTLTTDKLVPVGIVNHDGKVEAKRGSLPADFGGSPTTLTTTLPEELPVASSSSRCAVVLAGCHSLIAVGGIAELLGDPIETASLAGVRWSYDHATQTATPGDFATLDPLIARLKKQLEPPVSPGIKVDGTPAEPPPPMPKETLDKIKAELQSAEASRQSATELRKASDVAKVVLVHRHHFSSALGRMCAIAMVYPREGPPSAQVLAKGSPEAIKRLLAPNACPAWYDAKYRALAERGMRVLALAHREAGTGDAQAAALAAEPRDTVERDLVFDGFIAFACKTRADSPTVVHALIESAHYVAMLTGDAPLTALHVAKEVGICSDRRQALLLVNDGTEEAPDLRWVLAVGGSDETVAPFDAAKLPELGAKFDLMTTGDALEAAGVASGGASWSHMRQLRVFARMSPSGKATVIRMLQERSGCKVLMCGDGGNDVGALKQSDVGLALLSGYGNTNTSDEEVKAGATQALAPGTREAHMSGAEQALNQSARNLAKKAAESARLQRDALKAKQKELQALQQVWMKEEIDAMTARGEEVGAMATFRVMKSTLGRMQRELYAERVRLAAIHGNIYDDIKKEAMGNMEEAGERTLPMVRPGDASVAAPFTSRAPSVRHIVDLVRQGRCTLLSALQQQQIMMLESTITAFVYSALSLEGARSSERQMIASSWLLMIAQLAFSYATPIEKMHPERPLRSLFHPAIGFSMLGQAAIHLFAMYTAVQMARDVMGPAKLQEVLEFHRRERLREQQQALSDKAMEEGDYMASMMALWTTPFMPNLLNTAVFLVETSQCIAVLLVNYKGRPFMKGMLENHPLFLSVFACVAMCVCCAWGVFPELNTLIHLEPFPDDAFRFKVIGLVLASLFGTFLWDRLCTYIWAPRIFQAMMDEAKTTSFVDLMPAFQSLAKVLGVIVMLSTGNLLFLIIGWFVYKKFNEAQAKQLAEQQGR</sequence>
<proteinExistence type="predicted"/>
<keyword evidence="3" id="KW-0479">Metal-binding</keyword>
<feature type="transmembrane region" description="Helical" evidence="12">
    <location>
        <begin position="934"/>
        <end position="956"/>
    </location>
</feature>
<feature type="transmembrane region" description="Helical" evidence="12">
    <location>
        <begin position="854"/>
        <end position="875"/>
    </location>
</feature>
<keyword evidence="4" id="KW-0547">Nucleotide-binding</keyword>
<dbReference type="GO" id="GO:0140358">
    <property type="term" value="F:P-type transmembrane transporter activity"/>
    <property type="evidence" value="ECO:0007669"/>
    <property type="project" value="InterPro"/>
</dbReference>
<dbReference type="InterPro" id="IPR006544">
    <property type="entry name" value="P-type_TPase_V"/>
</dbReference>
<feature type="transmembrane region" description="Helical" evidence="12">
    <location>
        <begin position="74"/>
        <end position="92"/>
    </location>
</feature>
<dbReference type="AlphaFoldDB" id="A0A0M0J6E1"/>
<feature type="coiled-coil region" evidence="10">
    <location>
        <begin position="651"/>
        <end position="681"/>
    </location>
</feature>
<dbReference type="Gene3D" id="3.40.1110.10">
    <property type="entry name" value="Calcium-transporting ATPase, cytoplasmic domain N"/>
    <property type="match status" value="1"/>
</dbReference>
<dbReference type="InterPro" id="IPR023299">
    <property type="entry name" value="ATPase_P-typ_cyto_dom_N"/>
</dbReference>
<evidence type="ECO:0000256" key="2">
    <source>
        <dbReference type="ARBA" id="ARBA00022692"/>
    </source>
</evidence>